<organism evidence="1 2">
    <name type="scientific">Rangifer tarandus platyrhynchus</name>
    <name type="common">Svalbard reindeer</name>
    <dbReference type="NCBI Taxonomy" id="3082113"/>
    <lineage>
        <taxon>Eukaryota</taxon>
        <taxon>Metazoa</taxon>
        <taxon>Chordata</taxon>
        <taxon>Craniata</taxon>
        <taxon>Vertebrata</taxon>
        <taxon>Euteleostomi</taxon>
        <taxon>Mammalia</taxon>
        <taxon>Eutheria</taxon>
        <taxon>Laurasiatheria</taxon>
        <taxon>Artiodactyla</taxon>
        <taxon>Ruminantia</taxon>
        <taxon>Pecora</taxon>
        <taxon>Cervidae</taxon>
        <taxon>Odocoileinae</taxon>
        <taxon>Rangifer</taxon>
    </lineage>
</organism>
<evidence type="ECO:0000313" key="1">
    <source>
        <dbReference type="EMBL" id="CAI9694622.1"/>
    </source>
</evidence>
<sequence>MPGDPLPAQALGACVSFTLFPGAQDWGGRGHPNLSAAGDEPGVPLLPLWGLGGRAASPLQREVRKPPAGTFQENTLGQPLLDSCARRPSVHPASGAASPATSGAPVHGTCTRGDVLRASSTYLCGSLPPLVCTILVTFNRRSQGFCW</sequence>
<accession>A0ACB0E1W0</accession>
<name>A0ACB0E1W0_RANTA</name>
<dbReference type="EMBL" id="OX596097">
    <property type="protein sequence ID" value="CAI9694622.1"/>
    <property type="molecule type" value="Genomic_DNA"/>
</dbReference>
<dbReference type="Proteomes" id="UP001162501">
    <property type="component" value="Chromosome 13"/>
</dbReference>
<reference evidence="1" key="1">
    <citation type="submission" date="2023-05" db="EMBL/GenBank/DDBJ databases">
        <authorList>
            <consortium name="ELIXIR-Norway"/>
        </authorList>
    </citation>
    <scope>NUCLEOTIDE SEQUENCE</scope>
</reference>
<protein>
    <submittedName>
        <fullName evidence="1">Uncharacterized protein</fullName>
    </submittedName>
</protein>
<proteinExistence type="predicted"/>
<gene>
    <name evidence="1" type="ORF">MRATA1EN3_LOCUS5835</name>
</gene>
<evidence type="ECO:0000313" key="2">
    <source>
        <dbReference type="Proteomes" id="UP001162501"/>
    </source>
</evidence>